<evidence type="ECO:0000313" key="3">
    <source>
        <dbReference type="EMBL" id="MBY6277561.1"/>
    </source>
</evidence>
<dbReference type="CDD" id="cd02035">
    <property type="entry name" value="ArsA"/>
    <property type="match status" value="1"/>
</dbReference>
<dbReference type="GO" id="GO:0016887">
    <property type="term" value="F:ATP hydrolysis activity"/>
    <property type="evidence" value="ECO:0007669"/>
    <property type="project" value="InterPro"/>
</dbReference>
<dbReference type="AlphaFoldDB" id="A0A953I5W5"/>
<dbReference type="EMBL" id="PIUK01000198">
    <property type="protein sequence ID" value="MBY6277561.1"/>
    <property type="molecule type" value="Genomic_DNA"/>
</dbReference>
<evidence type="ECO:0000313" key="4">
    <source>
        <dbReference type="Proteomes" id="UP000732377"/>
    </source>
</evidence>
<evidence type="ECO:0000256" key="1">
    <source>
        <dbReference type="ARBA" id="ARBA00011040"/>
    </source>
</evidence>
<dbReference type="PANTHER" id="PTHR10803:SF3">
    <property type="entry name" value="ATPASE GET3"/>
    <property type="match status" value="1"/>
</dbReference>
<feature type="domain" description="ArsA/GET3 Anion-transporting ATPase-like" evidence="2">
    <location>
        <begin position="16"/>
        <end position="324"/>
    </location>
</feature>
<dbReference type="GO" id="GO:0005524">
    <property type="term" value="F:ATP binding"/>
    <property type="evidence" value="ECO:0007669"/>
    <property type="project" value="InterPro"/>
</dbReference>
<name>A0A953I5W5_SYMTR</name>
<dbReference type="PANTHER" id="PTHR10803">
    <property type="entry name" value="ARSENICAL PUMP-DRIVING ATPASE ARSENITE-TRANSLOCATING ATPASE"/>
    <property type="match status" value="1"/>
</dbReference>
<comment type="caution">
    <text evidence="3">The sequence shown here is derived from an EMBL/GenBank/DDBJ whole genome shotgun (WGS) entry which is preliminary data.</text>
</comment>
<reference evidence="3" key="1">
    <citation type="submission" date="2017-11" db="EMBL/GenBank/DDBJ databases">
        <title>Three new genomes from thermophilic consortium.</title>
        <authorList>
            <person name="Quaggio R."/>
            <person name="Amgarten D."/>
            <person name="Setubal J.C."/>
        </authorList>
    </citation>
    <scope>NUCLEOTIDE SEQUENCE</scope>
    <source>
        <strain evidence="3">ZCTH01-B2</strain>
    </source>
</reference>
<dbReference type="InterPro" id="IPR027417">
    <property type="entry name" value="P-loop_NTPase"/>
</dbReference>
<comment type="similarity">
    <text evidence="1">Belongs to the arsA ATPase family.</text>
</comment>
<accession>A0A953I5W5</accession>
<proteinExistence type="inferred from homology"/>
<evidence type="ECO:0000259" key="2">
    <source>
        <dbReference type="Pfam" id="PF02374"/>
    </source>
</evidence>
<dbReference type="SUPFAM" id="SSF52540">
    <property type="entry name" value="P-loop containing nucleoside triphosphate hydrolases"/>
    <property type="match status" value="1"/>
</dbReference>
<dbReference type="Pfam" id="PF02374">
    <property type="entry name" value="ArsA_ATPase"/>
    <property type="match status" value="1"/>
</dbReference>
<gene>
    <name evidence="3" type="ORF">CWE10_15385</name>
</gene>
<organism evidence="3 4">
    <name type="scientific">Symbiobacterium thermophilum</name>
    <dbReference type="NCBI Taxonomy" id="2734"/>
    <lineage>
        <taxon>Bacteria</taxon>
        <taxon>Bacillati</taxon>
        <taxon>Bacillota</taxon>
        <taxon>Clostridia</taxon>
        <taxon>Eubacteriales</taxon>
        <taxon>Symbiobacteriaceae</taxon>
        <taxon>Symbiobacterium</taxon>
    </lineage>
</organism>
<dbReference type="Gene3D" id="3.40.50.300">
    <property type="entry name" value="P-loop containing nucleotide triphosphate hydrolases"/>
    <property type="match status" value="1"/>
</dbReference>
<dbReference type="RefSeq" id="WP_273380823.1">
    <property type="nucleotide sequence ID" value="NZ_PIUK01000198.1"/>
</dbReference>
<dbReference type="InterPro" id="IPR016300">
    <property type="entry name" value="ATPase_ArsA/GET3"/>
</dbReference>
<dbReference type="InterPro" id="IPR025723">
    <property type="entry name" value="ArsA/GET3_ATPase-like"/>
</dbReference>
<dbReference type="Proteomes" id="UP000732377">
    <property type="component" value="Unassembled WGS sequence"/>
</dbReference>
<sequence>MPKGLGAYFEQNPDAEIVIFAGKGGLGKTTSSSGLAYYMSQVKKKRTLLFSTDPQASLSDIFERNIYGQGEVEILPNLFVVEIDADRRVAEYQQRVKQKIMDMYGLDAVPREIEEYIDSTSAEPAMYESATYDAMAELVARKEYDIYIFDMPPFGHGVRMVAMADILSKWVEKITDARAKVAEYDAVAATLKGEAAREDEVMKELIDIRNKIKSFTDLLTARRRTAFFMVLIPEQMAILDTERALTMFENLGIEMSGLVVNQVYPAELLQQDGTSDYLRNRVAMQQEHLRTIAQKFGDKVQAVVPMFTREPKGIEMIKTASEYLIHCQVELPAVRGGVA</sequence>
<protein>
    <submittedName>
        <fullName evidence="3">Arsenic transporter</fullName>
    </submittedName>
</protein>
<dbReference type="NCBIfam" id="TIGR00345">
    <property type="entry name" value="GET3_arsA_TRC40"/>
    <property type="match status" value="1"/>
</dbReference>